<name>H2XQ67_CIOIN</name>
<reference evidence="2" key="1">
    <citation type="journal article" date="2002" name="Science">
        <title>The draft genome of Ciona intestinalis: insights into chordate and vertebrate origins.</title>
        <authorList>
            <person name="Dehal P."/>
            <person name="Satou Y."/>
            <person name="Campbell R.K."/>
            <person name="Chapman J."/>
            <person name="Degnan B."/>
            <person name="De Tomaso A."/>
            <person name="Davidson B."/>
            <person name="Di Gregorio A."/>
            <person name="Gelpke M."/>
            <person name="Goodstein D.M."/>
            <person name="Harafuji N."/>
            <person name="Hastings K.E."/>
            <person name="Ho I."/>
            <person name="Hotta K."/>
            <person name="Huang W."/>
            <person name="Kawashima T."/>
            <person name="Lemaire P."/>
            <person name="Martinez D."/>
            <person name="Meinertzhagen I.A."/>
            <person name="Necula S."/>
            <person name="Nonaka M."/>
            <person name="Putnam N."/>
            <person name="Rash S."/>
            <person name="Saiga H."/>
            <person name="Satake M."/>
            <person name="Terry A."/>
            <person name="Yamada L."/>
            <person name="Wang H.G."/>
            <person name="Awazu S."/>
            <person name="Azumi K."/>
            <person name="Boore J."/>
            <person name="Branno M."/>
            <person name="Chin-Bow S."/>
            <person name="DeSantis R."/>
            <person name="Doyle S."/>
            <person name="Francino P."/>
            <person name="Keys D.N."/>
            <person name="Haga S."/>
            <person name="Hayashi H."/>
            <person name="Hino K."/>
            <person name="Imai K.S."/>
            <person name="Inaba K."/>
            <person name="Kano S."/>
            <person name="Kobayashi K."/>
            <person name="Kobayashi M."/>
            <person name="Lee B.I."/>
            <person name="Makabe K.W."/>
            <person name="Manohar C."/>
            <person name="Matassi G."/>
            <person name="Medina M."/>
            <person name="Mochizuki Y."/>
            <person name="Mount S."/>
            <person name="Morishita T."/>
            <person name="Miura S."/>
            <person name="Nakayama A."/>
            <person name="Nishizaka S."/>
            <person name="Nomoto H."/>
            <person name="Ohta F."/>
            <person name="Oishi K."/>
            <person name="Rigoutsos I."/>
            <person name="Sano M."/>
            <person name="Sasaki A."/>
            <person name="Sasakura Y."/>
            <person name="Shoguchi E."/>
            <person name="Shin-i T."/>
            <person name="Spagnuolo A."/>
            <person name="Stainier D."/>
            <person name="Suzuki M.M."/>
            <person name="Tassy O."/>
            <person name="Takatori N."/>
            <person name="Tokuoka M."/>
            <person name="Yagi K."/>
            <person name="Yoshizaki F."/>
            <person name="Wada S."/>
            <person name="Zhang C."/>
            <person name="Hyatt P.D."/>
            <person name="Larimer F."/>
            <person name="Detter C."/>
            <person name="Doggett N."/>
            <person name="Glavina T."/>
            <person name="Hawkins T."/>
            <person name="Richardson P."/>
            <person name="Lucas S."/>
            <person name="Kohara Y."/>
            <person name="Levine M."/>
            <person name="Satoh N."/>
            <person name="Rokhsar D.S."/>
        </authorList>
    </citation>
    <scope>NUCLEOTIDE SEQUENCE [LARGE SCALE GENOMIC DNA]</scope>
</reference>
<dbReference type="HOGENOM" id="CLU_3399280_0_0_1"/>
<accession>H2XQ67</accession>
<reference evidence="1" key="2">
    <citation type="journal article" date="2008" name="Genome Biol.">
        <title>Improved genome assembly and evidence-based global gene model set for the chordate Ciona intestinalis: new insight into intron and operon populations.</title>
        <authorList>
            <person name="Satou Y."/>
            <person name="Mineta K."/>
            <person name="Ogasawara M."/>
            <person name="Sasakura Y."/>
            <person name="Shoguchi E."/>
            <person name="Ueno K."/>
            <person name="Yamada L."/>
            <person name="Matsumoto J."/>
            <person name="Wasserscheid J."/>
            <person name="Dewar K."/>
            <person name="Wiley G.B."/>
            <person name="Macmil S.L."/>
            <person name="Roe B.A."/>
            <person name="Zeller R.W."/>
            <person name="Hastings K.E."/>
            <person name="Lemaire P."/>
            <person name="Lindquist E."/>
            <person name="Endo T."/>
            <person name="Hotta K."/>
            <person name="Inaba K."/>
        </authorList>
    </citation>
    <scope>NUCLEOTIDE SEQUENCE [LARGE SCALE GENOMIC DNA]</scope>
    <source>
        <strain evidence="1">wild type</strain>
    </source>
</reference>
<keyword evidence="2" id="KW-1185">Reference proteome</keyword>
<dbReference type="InParanoid" id="H2XQ67"/>
<dbReference type="Proteomes" id="UP000008144">
    <property type="component" value="Chromosome 4"/>
</dbReference>
<reference evidence="1" key="4">
    <citation type="submission" date="2025-09" db="UniProtKB">
        <authorList>
            <consortium name="Ensembl"/>
        </authorList>
    </citation>
    <scope>IDENTIFICATION</scope>
</reference>
<reference evidence="1" key="3">
    <citation type="submission" date="2025-08" db="UniProtKB">
        <authorList>
            <consortium name="Ensembl"/>
        </authorList>
    </citation>
    <scope>IDENTIFICATION</scope>
</reference>
<sequence length="31" mass="3544">MPTSSHFLSLQLLRCLVCHGWQQVYTVLVLA</sequence>
<dbReference type="AlphaFoldDB" id="H2XQ67"/>
<evidence type="ECO:0000313" key="2">
    <source>
        <dbReference type="Proteomes" id="UP000008144"/>
    </source>
</evidence>
<organism evidence="1 2">
    <name type="scientific">Ciona intestinalis</name>
    <name type="common">Transparent sea squirt</name>
    <name type="synonym">Ascidia intestinalis</name>
    <dbReference type="NCBI Taxonomy" id="7719"/>
    <lineage>
        <taxon>Eukaryota</taxon>
        <taxon>Metazoa</taxon>
        <taxon>Chordata</taxon>
        <taxon>Tunicata</taxon>
        <taxon>Ascidiacea</taxon>
        <taxon>Phlebobranchia</taxon>
        <taxon>Cionidae</taxon>
        <taxon>Ciona</taxon>
    </lineage>
</organism>
<proteinExistence type="predicted"/>
<protein>
    <submittedName>
        <fullName evidence="1">Uncharacterized protein</fullName>
    </submittedName>
</protein>
<dbReference type="Ensembl" id="ENSCINT00000035251.1">
    <property type="protein sequence ID" value="ENSCINP00000031801.1"/>
    <property type="gene ID" value="ENSCING00000023329.1"/>
</dbReference>
<evidence type="ECO:0000313" key="1">
    <source>
        <dbReference type="Ensembl" id="ENSCINP00000031801.1"/>
    </source>
</evidence>
<dbReference type="EMBL" id="EAAA01001979">
    <property type="status" value="NOT_ANNOTATED_CDS"/>
    <property type="molecule type" value="Genomic_DNA"/>
</dbReference>